<keyword evidence="2" id="KW-1185">Reference proteome</keyword>
<sequence>MNFINNEIDLLKEIDDVNEYYLVIQSKNLIYIINHSSIEGLDLYYEELGCYKRDNDKVIFLKRFDSKNETLTFLDFGKENCNLSYEILAYGEYPDNKYLLGSIYKVKNNGFQFVKRGNIYKDNRKDKIFWFRKFRMKEPKPEPRINNNLE</sequence>
<evidence type="ECO:0000313" key="2">
    <source>
        <dbReference type="Proteomes" id="UP000672011"/>
    </source>
</evidence>
<evidence type="ECO:0000313" key="1">
    <source>
        <dbReference type="EMBL" id="QTV05983.1"/>
    </source>
</evidence>
<gene>
    <name evidence="1" type="ORF">J9309_01145</name>
</gene>
<name>A0ABX7XDK4_9FLAO</name>
<dbReference type="EMBL" id="CP072842">
    <property type="protein sequence ID" value="QTV05983.1"/>
    <property type="molecule type" value="Genomic_DNA"/>
</dbReference>
<reference evidence="1 2" key="1">
    <citation type="journal article" date="2021" name="Int. J. Syst. Evol. Microbiol.">
        <title>Faecalibacter bovis sp. nov., isolated from cow faeces.</title>
        <authorList>
            <person name="Li F."/>
            <person name="Zhao W."/>
            <person name="Hong Q."/>
            <person name="Shao Q."/>
            <person name="Song J."/>
            <person name="Yang S."/>
        </authorList>
    </citation>
    <scope>NUCLEOTIDE SEQUENCE [LARGE SCALE GENOMIC DNA]</scope>
    <source>
        <strain evidence="1 2">ZY171143</strain>
    </source>
</reference>
<reference evidence="2" key="2">
    <citation type="submission" date="2021-04" db="EMBL/GenBank/DDBJ databases">
        <title>Taxonomy of Flavobacteriaceae bacterium ZY171143.</title>
        <authorList>
            <person name="Li F."/>
        </authorList>
    </citation>
    <scope>NUCLEOTIDE SEQUENCE [LARGE SCALE GENOMIC DNA]</scope>
    <source>
        <strain evidence="2">ZY171143</strain>
    </source>
</reference>
<accession>A0ABX7XDK4</accession>
<protein>
    <submittedName>
        <fullName evidence="1">Uncharacterized protein</fullName>
    </submittedName>
</protein>
<proteinExistence type="predicted"/>
<organism evidence="1 2">
    <name type="scientific">Faecalibacter bovis</name>
    <dbReference type="NCBI Taxonomy" id="2898187"/>
    <lineage>
        <taxon>Bacteria</taxon>
        <taxon>Pseudomonadati</taxon>
        <taxon>Bacteroidota</taxon>
        <taxon>Flavobacteriia</taxon>
        <taxon>Flavobacteriales</taxon>
        <taxon>Weeksellaceae</taxon>
        <taxon>Faecalibacter</taxon>
    </lineage>
</organism>
<dbReference type="RefSeq" id="WP_230476624.1">
    <property type="nucleotide sequence ID" value="NZ_CP072842.1"/>
</dbReference>
<dbReference type="Proteomes" id="UP000672011">
    <property type="component" value="Chromosome"/>
</dbReference>